<dbReference type="RefSeq" id="WP_322466443.1">
    <property type="nucleotide sequence ID" value="NZ_JAXOJX010000028.1"/>
</dbReference>
<dbReference type="PANTHER" id="PTHR11699">
    <property type="entry name" value="ALDEHYDE DEHYDROGENASE-RELATED"/>
    <property type="match status" value="1"/>
</dbReference>
<gene>
    <name evidence="3" type="ORF">SM757_17350</name>
</gene>
<dbReference type="SUPFAM" id="SSF53720">
    <property type="entry name" value="ALDH-like"/>
    <property type="match status" value="1"/>
</dbReference>
<organism evidence="3 4">
    <name type="scientific">Azohydromonas lata</name>
    <dbReference type="NCBI Taxonomy" id="45677"/>
    <lineage>
        <taxon>Bacteria</taxon>
        <taxon>Pseudomonadati</taxon>
        <taxon>Pseudomonadota</taxon>
        <taxon>Betaproteobacteria</taxon>
        <taxon>Burkholderiales</taxon>
        <taxon>Sphaerotilaceae</taxon>
        <taxon>Azohydromonas</taxon>
    </lineage>
</organism>
<keyword evidence="1" id="KW-0560">Oxidoreductase</keyword>
<accession>A0ABU5IGZ9</accession>
<dbReference type="InterPro" id="IPR016161">
    <property type="entry name" value="Ald_DH/histidinol_DH"/>
</dbReference>
<keyword evidence="4" id="KW-1185">Reference proteome</keyword>
<evidence type="ECO:0000259" key="2">
    <source>
        <dbReference type="Pfam" id="PF00171"/>
    </source>
</evidence>
<dbReference type="EMBL" id="JAXOJX010000028">
    <property type="protein sequence ID" value="MDZ5458344.1"/>
    <property type="molecule type" value="Genomic_DNA"/>
</dbReference>
<dbReference type="InterPro" id="IPR016163">
    <property type="entry name" value="Ald_DH_C"/>
</dbReference>
<dbReference type="Gene3D" id="3.40.605.10">
    <property type="entry name" value="Aldehyde Dehydrogenase, Chain A, domain 1"/>
    <property type="match status" value="1"/>
</dbReference>
<dbReference type="InterPro" id="IPR016162">
    <property type="entry name" value="Ald_DH_N"/>
</dbReference>
<comment type="caution">
    <text evidence="3">The sequence shown here is derived from an EMBL/GenBank/DDBJ whole genome shotgun (WGS) entry which is preliminary data.</text>
</comment>
<dbReference type="Gene3D" id="3.40.309.10">
    <property type="entry name" value="Aldehyde Dehydrogenase, Chain A, domain 2"/>
    <property type="match status" value="1"/>
</dbReference>
<dbReference type="CDD" id="cd07112">
    <property type="entry name" value="ALDH_GABALDH-PuuC"/>
    <property type="match status" value="1"/>
</dbReference>
<protein>
    <submittedName>
        <fullName evidence="3">Aldehyde dehydrogenase</fullName>
    </submittedName>
</protein>
<proteinExistence type="predicted"/>
<dbReference type="Proteomes" id="UP001293718">
    <property type="component" value="Unassembled WGS sequence"/>
</dbReference>
<dbReference type="InterPro" id="IPR015590">
    <property type="entry name" value="Aldehyde_DH_dom"/>
</dbReference>
<evidence type="ECO:0000313" key="4">
    <source>
        <dbReference type="Proteomes" id="UP001293718"/>
    </source>
</evidence>
<evidence type="ECO:0000256" key="1">
    <source>
        <dbReference type="ARBA" id="ARBA00023002"/>
    </source>
</evidence>
<feature type="domain" description="Aldehyde dehydrogenase" evidence="2">
    <location>
        <begin position="32"/>
        <end position="491"/>
    </location>
</feature>
<dbReference type="PROSITE" id="PS00070">
    <property type="entry name" value="ALDEHYDE_DEHYDR_CYS"/>
    <property type="match status" value="1"/>
</dbReference>
<dbReference type="Pfam" id="PF00171">
    <property type="entry name" value="Aldedh"/>
    <property type="match status" value="1"/>
</dbReference>
<evidence type="ECO:0000313" key="3">
    <source>
        <dbReference type="EMBL" id="MDZ5458344.1"/>
    </source>
</evidence>
<reference evidence="3 4" key="1">
    <citation type="submission" date="2023-11" db="EMBL/GenBank/DDBJ databases">
        <title>Draft genome of Azohydromonas lata strain H1 (DSM1123), a polyhydroxyalkanoate producer.</title>
        <authorList>
            <person name="Traversa D."/>
            <person name="D'Addabbo P."/>
            <person name="Pazzani C."/>
            <person name="Manzari C."/>
            <person name="Chiara M."/>
            <person name="Scrascia M."/>
        </authorList>
    </citation>
    <scope>NUCLEOTIDE SEQUENCE [LARGE SCALE GENOMIC DNA]</scope>
    <source>
        <strain evidence="3 4">H1</strain>
    </source>
</reference>
<dbReference type="InterPro" id="IPR016160">
    <property type="entry name" value="Ald_DH_CS_CYS"/>
</dbReference>
<name>A0ABU5IGZ9_9BURK</name>
<sequence length="505" mass="54332">MNRPTIDWHARAAEVRPDGRCFIDGQRRDAASGETTVKRSPVDGRLLGAVARGQAADVDAAVRSARAAFDDRRWARQPPAARKKVLLRFAELVLAAREELALLETLDMGKPIAHALTVDVPATARCIAWYAEALDKRYDEIAPTAETGLALITREPVGVVGAIVPWNYPMIMAAWKIAPALAMGNSLVLKPSEKSPFTALRLAELALQAGLPAGVFNVVPGHGAEAGEALALHMDVDAIGFTGSTRTGRRMLEYAGRSNLKRVFNELGGKSAFLVFPDCADLARAAATAAGSMYFNQGESCNAPSRVLVHEAIADQFAALLAAQAPRYAPGDPLAPGTAMGAIVDEQQLRTVLGYIQAGQEQGARLLAGGRQVRLDSGGYYVEPTLFDGVHSSMRIAQEEIFGPVQAVLRFRDEAEAVRLANDTPYGLQASVWSDHLSRAHRVARALRAGTVHVNQYDEDDITVPFGGFKQSGNGRDKSMHAFDKYTELKTTWVRIDPANDGGNA</sequence>